<dbReference type="InterPro" id="IPR009057">
    <property type="entry name" value="Homeodomain-like_sf"/>
</dbReference>
<keyword evidence="2" id="KW-0238">DNA-binding</keyword>
<reference evidence="5 6" key="1">
    <citation type="submission" date="2024-03" db="EMBL/GenBank/DDBJ databases">
        <title>Chitinophaga caseinilytica sp. nov., a casein hydrolysing bacterium isolated from forest soil.</title>
        <authorList>
            <person name="Lee D.S."/>
            <person name="Han D.M."/>
            <person name="Baek J.H."/>
            <person name="Choi D.G."/>
            <person name="Jeon J.H."/>
            <person name="Jeon C.O."/>
        </authorList>
    </citation>
    <scope>NUCLEOTIDE SEQUENCE [LARGE SCALE GENOMIC DNA]</scope>
    <source>
        <strain evidence="5 6">KACC 19118</strain>
    </source>
</reference>
<protein>
    <submittedName>
        <fullName evidence="5">AraC family transcriptional regulator</fullName>
    </submittedName>
</protein>
<evidence type="ECO:0000313" key="5">
    <source>
        <dbReference type="EMBL" id="WZN44533.1"/>
    </source>
</evidence>
<dbReference type="InterPro" id="IPR046532">
    <property type="entry name" value="DUF6597"/>
</dbReference>
<sequence>MSYLEFKPHHSLQDKIDCYWTIHHNESTPRVRKIIPDGCVDIIINLGDKLHIVSENSIIENEAVILAGPMTQLKLTENAAHTNIIGIRFKPFGFHAFFEFGDLSAIQDMSMPLRPKDVVPDFKCLRSKDLIMQLDRFFLGILKAKSHYIQHIVHSLDFSKPLEVPKIASEHHVTERTLQRHFLKYAGMPLKRYYSIMRVQHALRLLGSGNHGRLSDIYYPLNFYDNAHFTKEFSRLTGFSPTAAQ</sequence>
<dbReference type="InterPro" id="IPR018060">
    <property type="entry name" value="HTH_AraC"/>
</dbReference>
<dbReference type="PANTHER" id="PTHR43280:SF2">
    <property type="entry name" value="HTH-TYPE TRANSCRIPTIONAL REGULATOR EXSA"/>
    <property type="match status" value="1"/>
</dbReference>
<gene>
    <name evidence="5" type="ORF">WJU22_16690</name>
</gene>
<dbReference type="RefSeq" id="WP_341839313.1">
    <property type="nucleotide sequence ID" value="NZ_CP149792.1"/>
</dbReference>
<dbReference type="PANTHER" id="PTHR43280">
    <property type="entry name" value="ARAC-FAMILY TRANSCRIPTIONAL REGULATOR"/>
    <property type="match status" value="1"/>
</dbReference>
<dbReference type="SMART" id="SM00342">
    <property type="entry name" value="HTH_ARAC"/>
    <property type="match status" value="1"/>
</dbReference>
<keyword evidence="1" id="KW-0805">Transcription regulation</keyword>
<accession>A0ABZ2YXH6</accession>
<evidence type="ECO:0000256" key="1">
    <source>
        <dbReference type="ARBA" id="ARBA00023015"/>
    </source>
</evidence>
<dbReference type="Gene3D" id="1.10.10.60">
    <property type="entry name" value="Homeodomain-like"/>
    <property type="match status" value="1"/>
</dbReference>
<proteinExistence type="predicted"/>
<dbReference type="EMBL" id="CP150096">
    <property type="protein sequence ID" value="WZN44533.1"/>
    <property type="molecule type" value="Genomic_DNA"/>
</dbReference>
<name>A0ABZ2YXH6_9BACT</name>
<dbReference type="SUPFAM" id="SSF46689">
    <property type="entry name" value="Homeodomain-like"/>
    <property type="match status" value="1"/>
</dbReference>
<feature type="domain" description="HTH araC/xylS-type" evidence="4">
    <location>
        <begin position="146"/>
        <end position="245"/>
    </location>
</feature>
<dbReference type="Proteomes" id="UP001449657">
    <property type="component" value="Chromosome"/>
</dbReference>
<keyword evidence="6" id="KW-1185">Reference proteome</keyword>
<dbReference type="Pfam" id="PF12833">
    <property type="entry name" value="HTH_18"/>
    <property type="match status" value="1"/>
</dbReference>
<evidence type="ECO:0000256" key="2">
    <source>
        <dbReference type="ARBA" id="ARBA00023125"/>
    </source>
</evidence>
<organism evidence="5 6">
    <name type="scientific">Chitinophaga caseinilytica</name>
    <dbReference type="NCBI Taxonomy" id="2267521"/>
    <lineage>
        <taxon>Bacteria</taxon>
        <taxon>Pseudomonadati</taxon>
        <taxon>Bacteroidota</taxon>
        <taxon>Chitinophagia</taxon>
        <taxon>Chitinophagales</taxon>
        <taxon>Chitinophagaceae</taxon>
        <taxon>Chitinophaga</taxon>
    </lineage>
</organism>
<evidence type="ECO:0000313" key="6">
    <source>
        <dbReference type="Proteomes" id="UP001449657"/>
    </source>
</evidence>
<dbReference type="Pfam" id="PF20240">
    <property type="entry name" value="DUF6597"/>
    <property type="match status" value="1"/>
</dbReference>
<dbReference type="PROSITE" id="PS01124">
    <property type="entry name" value="HTH_ARAC_FAMILY_2"/>
    <property type="match status" value="1"/>
</dbReference>
<keyword evidence="3" id="KW-0804">Transcription</keyword>
<evidence type="ECO:0000259" key="4">
    <source>
        <dbReference type="PROSITE" id="PS01124"/>
    </source>
</evidence>
<evidence type="ECO:0000256" key="3">
    <source>
        <dbReference type="ARBA" id="ARBA00023163"/>
    </source>
</evidence>